<keyword evidence="1" id="KW-0812">Transmembrane</keyword>
<keyword evidence="1" id="KW-1133">Transmembrane helix</keyword>
<name>A0A0J1BII8_RHOIS</name>
<protein>
    <recommendedName>
        <fullName evidence="2">DUF1559 domain-containing protein</fullName>
    </recommendedName>
</protein>
<evidence type="ECO:0000259" key="2">
    <source>
        <dbReference type="Pfam" id="PF07596"/>
    </source>
</evidence>
<dbReference type="EMBL" id="LECT01000015">
    <property type="protein sequence ID" value="KLU06362.1"/>
    <property type="molecule type" value="Genomic_DNA"/>
</dbReference>
<dbReference type="PATRIC" id="fig|595434.4.peg.1507"/>
<dbReference type="RefSeq" id="WP_047813439.1">
    <property type="nucleotide sequence ID" value="NZ_LECT01000015.1"/>
</dbReference>
<keyword evidence="1" id="KW-0472">Membrane</keyword>
<organism evidence="3 4">
    <name type="scientific">Rhodopirellula islandica</name>
    <dbReference type="NCBI Taxonomy" id="595434"/>
    <lineage>
        <taxon>Bacteria</taxon>
        <taxon>Pseudomonadati</taxon>
        <taxon>Planctomycetota</taxon>
        <taxon>Planctomycetia</taxon>
        <taxon>Pirellulales</taxon>
        <taxon>Pirellulaceae</taxon>
        <taxon>Rhodopirellula</taxon>
    </lineage>
</organism>
<dbReference type="InterPro" id="IPR045584">
    <property type="entry name" value="Pilin-like"/>
</dbReference>
<proteinExistence type="predicted"/>
<keyword evidence="4" id="KW-1185">Reference proteome</keyword>
<dbReference type="STRING" id="595434.RISK_001573"/>
<dbReference type="Proteomes" id="UP000036367">
    <property type="component" value="Unassembled WGS sequence"/>
</dbReference>
<dbReference type="Pfam" id="PF07596">
    <property type="entry name" value="SBP_bac_10"/>
    <property type="match status" value="1"/>
</dbReference>
<dbReference type="AlphaFoldDB" id="A0A0J1BII8"/>
<dbReference type="PANTHER" id="PTHR30093:SF2">
    <property type="entry name" value="TYPE II SECRETION SYSTEM PROTEIN H"/>
    <property type="match status" value="1"/>
</dbReference>
<dbReference type="Pfam" id="PF07963">
    <property type="entry name" value="N_methyl"/>
    <property type="match status" value="1"/>
</dbReference>
<evidence type="ECO:0000313" key="3">
    <source>
        <dbReference type="EMBL" id="KLU06362.1"/>
    </source>
</evidence>
<feature type="transmembrane region" description="Helical" evidence="1">
    <location>
        <begin position="12"/>
        <end position="35"/>
    </location>
</feature>
<dbReference type="PANTHER" id="PTHR30093">
    <property type="entry name" value="GENERAL SECRETION PATHWAY PROTEIN G"/>
    <property type="match status" value="1"/>
</dbReference>
<dbReference type="SUPFAM" id="SSF54523">
    <property type="entry name" value="Pili subunits"/>
    <property type="match status" value="1"/>
</dbReference>
<evidence type="ECO:0000313" key="4">
    <source>
        <dbReference type="Proteomes" id="UP000036367"/>
    </source>
</evidence>
<dbReference type="Gene3D" id="3.30.700.10">
    <property type="entry name" value="Glycoprotein, Type 4 Pilin"/>
    <property type="match status" value="1"/>
</dbReference>
<accession>A0A0J1BII8</accession>
<gene>
    <name evidence="3" type="ORF">RISK_001573</name>
</gene>
<dbReference type="InterPro" id="IPR011453">
    <property type="entry name" value="DUF1559"/>
</dbReference>
<evidence type="ECO:0000256" key="1">
    <source>
        <dbReference type="SAM" id="Phobius"/>
    </source>
</evidence>
<sequence length="312" mass="33895">MRQGRRNGFTLLELMVTLACVAVAISLLASAILAVRGSARKVTCANRLRQVGLAMLNYESVHRCYPRGNGNGFSFQVRLLPFLEETDRYDSIDMSIRPYDQLNSSWQLPPPVVYQCPSDSFHSTTEGRESINYVGISGGTPTPNYNGVIYSGSVRNGFAVTAASITDGLSNPLAITESLAYRSFPGEPNRFDGRTASTTRRYEIPEELDAFQEECFGSSESSGLASYGLGGVWYEASLGVSCLIAIFPKQPRNCKNGTSYNNALFAPSSVHGDLVHCVDAAGAVRVINQSIDTQLWQALGTRDGSEVIQADF</sequence>
<dbReference type="InterPro" id="IPR012902">
    <property type="entry name" value="N_methyl_site"/>
</dbReference>
<comment type="caution">
    <text evidence="3">The sequence shown here is derived from an EMBL/GenBank/DDBJ whole genome shotgun (WGS) entry which is preliminary data.</text>
</comment>
<reference evidence="3" key="1">
    <citation type="submission" date="2015-05" db="EMBL/GenBank/DDBJ databases">
        <title>Permanent draft genome of Rhodopirellula islandicus K833.</title>
        <authorList>
            <person name="Kizina J."/>
            <person name="Richter M."/>
            <person name="Glockner F.O."/>
            <person name="Harder J."/>
        </authorList>
    </citation>
    <scope>NUCLEOTIDE SEQUENCE [LARGE SCALE GENOMIC DNA]</scope>
    <source>
        <strain evidence="3">K833</strain>
    </source>
</reference>
<feature type="domain" description="DUF1559" evidence="2">
    <location>
        <begin position="34"/>
        <end position="293"/>
    </location>
</feature>